<evidence type="ECO:0000256" key="3">
    <source>
        <dbReference type="ARBA" id="ARBA00023242"/>
    </source>
</evidence>
<dbReference type="Proteomes" id="UP000321570">
    <property type="component" value="Unassembled WGS sequence"/>
</dbReference>
<dbReference type="InterPro" id="IPR052406">
    <property type="entry name" value="Chromatin_Remodeling_Comp"/>
</dbReference>
<evidence type="ECO:0000259" key="5">
    <source>
        <dbReference type="PROSITE" id="PS51011"/>
    </source>
</evidence>
<dbReference type="PANTHER" id="PTHR22970:SF14">
    <property type="entry name" value="AT-RICH INTERACTIVE DOMAIN-CONTAINING PROTEIN 2"/>
    <property type="match status" value="1"/>
</dbReference>
<reference evidence="6 7" key="1">
    <citation type="submission" date="2019-07" db="EMBL/GenBank/DDBJ databases">
        <authorList>
            <person name="Jastrzebski P J."/>
            <person name="Paukszto L."/>
            <person name="Jastrzebski P J."/>
        </authorList>
    </citation>
    <scope>NUCLEOTIDE SEQUENCE [LARGE SCALE GENOMIC DNA]</scope>
    <source>
        <strain evidence="6 7">WMS-il1</strain>
    </source>
</reference>
<keyword evidence="2" id="KW-0804">Transcription</keyword>
<sequence>MYSAHMRRVASAPDVKGVVSVPDEKTFYNQFWNFNHRQRRHHTSYPTINGQSVNFYKLFSSVVSHGGYSKITDKDDWEIVANEIGCPSACTNYSVALRRIYCQYLVAFENELFPQLKTTSFWAQLQDELNENPGDIYVPPSVEKLLGICNPKPAAYHPGMHRSATTATFSSRDFYRANQDSRPFDQLPPAVQLDELYSRPHPENMLNLRYVTTLETAEKSLLSGMPNEIDLTLNAIYFLSAVVADTLATPIRFSSCRNLLQLMLASVGVYEDGPNSLQNMSEIWKRQGNFDFDKFWRSTVDEEILTSLSNDAFLYDEHSLPLVTDAETAGYRVVPPLSSELTQDLFVPSASNPTRMLFGSDSTDDCLSTNPSLSRVLMVVATLVNSVTGPYLTGIPTPVAEEDDELDQVMSFASVGNRRLSMSSGAICSGDIGGRPFRGRSLYPGLPPLAPWRDNARFLSSNPVALRFAFLCTYARHSALRQLGLQLIGALRYPLVPTTTLLSKIPRPLHVNTFTGIELLSLQFLVRCLIQSNDRCDLLAGLSLLTNLMRVPEGVNVERLFAGLPRSLWCRLIQLLCLSDLGLVCAVLESLYTVTGMGAIACTRLWSALASADDTVSPLAPSTVFAARRASSHLRPLLALLCLEGKDMGPESLHRVKVVPRHPNPPPVMQEQHFEQLHSPRYSLPPHHSVPTPRPSSSYPMSPQRLPIQRPQQLSPNPNLMPPQHIPPQPPSLASLLGPGGGGNRNSSSNISSGSRASMSPRMANPPSLPPLPPQVANVRPKPSSLSELTDRLVMPPPKELPPRRQSSRVNGNPGSPAKTPLVNGRVHNTPPPNSVLNHHHQYNHPPNQVVSTSSPQKPTLPSTSLLEEVLNNPASSKVVPSPKSPPPSPLLNGYSNRASTIHHTGAGRKSIPTAICNPPVVKMVNGEANNTAPILPVVKNKYPEQNKNKQEKLVNGVSHEHKPKKLKSEYNEMREDEEETETRLMEWATFNTHQLFYNRKVGFFFTRKRPRYFAVRNRVYDQPKPTAAKRRKMMMVDGGLKSFYRHVATAALLSREQGRSTDSNSHRPNIPTAAAAVQQTQPPSPPPLMFVCEWGGCFRQFPAASQVYSHAYSCHLKPLLPPRIVSKSSSLSNPIERRCCLWNDCSTANIPRAPFSLQSHVLDTHCSTAELESRRRLIPHRTSPYRQTSSTTPVPPLYCPPDHSGWAIIQDVETRRMRSELWLSQYAVSGGRYPSGTPVAAPRDMLPPREGPVTKHLRVTAALILRNLAKYVQEAKQWLSSETPLLCEIAMGTCPGAANFRTNDAGRIIAQCLSLCSSVTSSSFPLIPRRIIGGTELDEIDTYCSFGLQEAAEVRSIEEETAEMFIQQSFNDGFDETEGRLPVLQRLALMRQRVSVDLDA</sequence>
<feature type="compositionally biased region" description="Pro residues" evidence="4">
    <location>
        <begin position="719"/>
        <end position="731"/>
    </location>
</feature>
<evidence type="ECO:0000313" key="7">
    <source>
        <dbReference type="Proteomes" id="UP000321570"/>
    </source>
</evidence>
<dbReference type="InterPro" id="IPR001606">
    <property type="entry name" value="ARID_dom"/>
</dbReference>
<feature type="domain" description="ARID" evidence="5">
    <location>
        <begin position="21"/>
        <end position="113"/>
    </location>
</feature>
<dbReference type="SMART" id="SM01014">
    <property type="entry name" value="ARID"/>
    <property type="match status" value="1"/>
</dbReference>
<proteinExistence type="predicted"/>
<dbReference type="SUPFAM" id="SSF46774">
    <property type="entry name" value="ARID-like"/>
    <property type="match status" value="1"/>
</dbReference>
<dbReference type="CDD" id="cd16100">
    <property type="entry name" value="ARID"/>
    <property type="match status" value="1"/>
</dbReference>
<protein>
    <recommendedName>
        <fullName evidence="5">ARID domain-containing protein</fullName>
    </recommendedName>
</protein>
<organism evidence="6 7">
    <name type="scientific">Hymenolepis diminuta</name>
    <name type="common">Rat tapeworm</name>
    <dbReference type="NCBI Taxonomy" id="6216"/>
    <lineage>
        <taxon>Eukaryota</taxon>
        <taxon>Metazoa</taxon>
        <taxon>Spiralia</taxon>
        <taxon>Lophotrochozoa</taxon>
        <taxon>Platyhelminthes</taxon>
        <taxon>Cestoda</taxon>
        <taxon>Eucestoda</taxon>
        <taxon>Cyclophyllidea</taxon>
        <taxon>Hymenolepididae</taxon>
        <taxon>Hymenolepis</taxon>
    </lineage>
</organism>
<dbReference type="InterPro" id="IPR036431">
    <property type="entry name" value="ARID_dom_sf"/>
</dbReference>
<evidence type="ECO:0000256" key="2">
    <source>
        <dbReference type="ARBA" id="ARBA00023163"/>
    </source>
</evidence>
<feature type="compositionally biased region" description="Polar residues" evidence="4">
    <location>
        <begin position="850"/>
        <end position="866"/>
    </location>
</feature>
<dbReference type="EMBL" id="CABIJS010000123">
    <property type="protein sequence ID" value="VUZ44247.1"/>
    <property type="molecule type" value="Genomic_DNA"/>
</dbReference>
<name>A0A564YAD1_HYMDI</name>
<accession>A0A564YAD1</accession>
<feature type="compositionally biased region" description="Low complexity" evidence="4">
    <location>
        <begin position="702"/>
        <end position="718"/>
    </location>
</feature>
<dbReference type="Pfam" id="PF01388">
    <property type="entry name" value="ARID"/>
    <property type="match status" value="1"/>
</dbReference>
<feature type="region of interest" description="Disordered" evidence="4">
    <location>
        <begin position="680"/>
        <end position="893"/>
    </location>
</feature>
<feature type="compositionally biased region" description="Low complexity" evidence="4">
    <location>
        <begin position="745"/>
        <end position="758"/>
    </location>
</feature>
<evidence type="ECO:0000313" key="6">
    <source>
        <dbReference type="EMBL" id="VUZ44247.1"/>
    </source>
</evidence>
<dbReference type="Gene3D" id="1.10.150.60">
    <property type="entry name" value="ARID DNA-binding domain"/>
    <property type="match status" value="1"/>
</dbReference>
<evidence type="ECO:0000256" key="1">
    <source>
        <dbReference type="ARBA" id="ARBA00023015"/>
    </source>
</evidence>
<keyword evidence="7" id="KW-1185">Reference proteome</keyword>
<dbReference type="InterPro" id="IPR013087">
    <property type="entry name" value="Znf_C2H2_type"/>
</dbReference>
<keyword evidence="1" id="KW-0805">Transcription regulation</keyword>
<dbReference type="GO" id="GO:0003677">
    <property type="term" value="F:DNA binding"/>
    <property type="evidence" value="ECO:0007669"/>
    <property type="project" value="InterPro"/>
</dbReference>
<keyword evidence="3" id="KW-0539">Nucleus</keyword>
<gene>
    <name evidence="6" type="ORF">WMSIL1_LOCUS4488</name>
</gene>
<dbReference type="SMART" id="SM00501">
    <property type="entry name" value="BRIGHT"/>
    <property type="match status" value="1"/>
</dbReference>
<dbReference type="PROSITE" id="PS51011">
    <property type="entry name" value="ARID"/>
    <property type="match status" value="1"/>
</dbReference>
<evidence type="ECO:0000256" key="4">
    <source>
        <dbReference type="SAM" id="MobiDB-lite"/>
    </source>
</evidence>
<dbReference type="PANTHER" id="PTHR22970">
    <property type="entry name" value="AT-RICH INTERACTIVE DOMAIN-CONTAINING PROTEIN 2"/>
    <property type="match status" value="1"/>
</dbReference>
<dbReference type="PROSITE" id="PS00028">
    <property type="entry name" value="ZINC_FINGER_C2H2_1"/>
    <property type="match status" value="1"/>
</dbReference>